<dbReference type="EMBL" id="JAPEVB010000001">
    <property type="protein sequence ID" value="KAJ4396860.1"/>
    <property type="molecule type" value="Genomic_DNA"/>
</dbReference>
<dbReference type="AlphaFoldDB" id="A0A9W9D2A9"/>
<feature type="region of interest" description="Disordered" evidence="1">
    <location>
        <begin position="1"/>
        <end position="42"/>
    </location>
</feature>
<evidence type="ECO:0000256" key="1">
    <source>
        <dbReference type="SAM" id="MobiDB-lite"/>
    </source>
</evidence>
<reference evidence="2" key="1">
    <citation type="submission" date="2022-10" db="EMBL/GenBank/DDBJ databases">
        <title>Tapping the CABI collections for fungal endophytes: first genome assemblies for Collariella, Neodidymelliopsis, Ascochyta clinopodiicola, Didymella pomorum, Didymosphaeria variabile, Neocosmospora piperis and Neocucurbitaria cava.</title>
        <authorList>
            <person name="Hill R."/>
        </authorList>
    </citation>
    <scope>NUCLEOTIDE SEQUENCE</scope>
    <source>
        <strain evidence="2">IMI 355082</strain>
    </source>
</reference>
<evidence type="ECO:0000313" key="2">
    <source>
        <dbReference type="EMBL" id="KAJ4396860.1"/>
    </source>
</evidence>
<dbReference type="OrthoDB" id="10385549at2759"/>
<organism evidence="2 3">
    <name type="scientific">Gnomoniopsis smithogilvyi</name>
    <dbReference type="NCBI Taxonomy" id="1191159"/>
    <lineage>
        <taxon>Eukaryota</taxon>
        <taxon>Fungi</taxon>
        <taxon>Dikarya</taxon>
        <taxon>Ascomycota</taxon>
        <taxon>Pezizomycotina</taxon>
        <taxon>Sordariomycetes</taxon>
        <taxon>Sordariomycetidae</taxon>
        <taxon>Diaporthales</taxon>
        <taxon>Gnomoniaceae</taxon>
        <taxon>Gnomoniopsis</taxon>
    </lineage>
</organism>
<feature type="compositionally biased region" description="Polar residues" evidence="1">
    <location>
        <begin position="14"/>
        <end position="23"/>
    </location>
</feature>
<name>A0A9W9D2A9_9PEZI</name>
<sequence>MVFGFFKSKRSAHSKQNGRSTVETGAPAIHHRPTTTNFPNPLALNPPDRLHFIPEPKGQEETARIVSGDLSATADLSHLISQTERLAKLAPELNMGGLVATQYLLMTGGADASKLLADQIRAEKYSKTRRNCALPNLPFQVRTKSNSVTNKFIEHLSANASCDACKASSEQCSACYNADKTCSLQRSRDPGSEQISRWDKRPVPLGYDLAHPVSISPSLVESLTEELHSLASSSSTQSEDEDEGEICQVTPCNLAVVHKGAKVVDVGSVSSQCGSIVRLAVPFDSPRYYALPYTNLPRPDSATLPVEFPGPFPKRE</sequence>
<evidence type="ECO:0000313" key="3">
    <source>
        <dbReference type="Proteomes" id="UP001140453"/>
    </source>
</evidence>
<proteinExistence type="predicted"/>
<accession>A0A9W9D2A9</accession>
<dbReference type="Proteomes" id="UP001140453">
    <property type="component" value="Unassembled WGS sequence"/>
</dbReference>
<comment type="caution">
    <text evidence="2">The sequence shown here is derived from an EMBL/GenBank/DDBJ whole genome shotgun (WGS) entry which is preliminary data.</text>
</comment>
<gene>
    <name evidence="2" type="ORF">N0V93_001082</name>
</gene>
<protein>
    <submittedName>
        <fullName evidence="2">Uncharacterized protein</fullName>
    </submittedName>
</protein>
<keyword evidence="3" id="KW-1185">Reference proteome</keyword>